<dbReference type="RefSeq" id="WP_377502402.1">
    <property type="nucleotide sequence ID" value="NZ_JBHMDO010000053.1"/>
</dbReference>
<dbReference type="EMBL" id="JBHMDO010000053">
    <property type="protein sequence ID" value="MFB9330731.1"/>
    <property type="molecule type" value="Genomic_DNA"/>
</dbReference>
<name>A0ABV5L1P6_9BACL</name>
<protein>
    <submittedName>
        <fullName evidence="2">ROK family protein</fullName>
    </submittedName>
</protein>
<comment type="similarity">
    <text evidence="1">Belongs to the ROK (NagC/XylR) family.</text>
</comment>
<sequence length="287" mass="30596">MNRYVGVEIDGDCMYMMADTPSGVVEHVVATGQACTLEQLRREVADFAAKLPYKPQGIGVGVPGLVAGSGKVELSHVLPALNGATAEAFAAEASVPVAFINDVKAATMAEASHYADRDTVAVILLDAFIASGVVVKGELLLGAKGWSGELGYMVMTLDGKPKLLDTVASGYAILKEANLTDEELRTRLETGDEGALAFVRQAGTYFGYALANLLHLYNPDVMVIGGKTTTYAGYMEAARDALEEQALPELLACCTIERPKITQRIIAYGAREYIRKQLGERAQEASV</sequence>
<organism evidence="2 3">
    <name type="scientific">Paenibacillus aurantiacus</name>
    <dbReference type="NCBI Taxonomy" id="1936118"/>
    <lineage>
        <taxon>Bacteria</taxon>
        <taxon>Bacillati</taxon>
        <taxon>Bacillota</taxon>
        <taxon>Bacilli</taxon>
        <taxon>Bacillales</taxon>
        <taxon>Paenibacillaceae</taxon>
        <taxon>Paenibacillus</taxon>
    </lineage>
</organism>
<dbReference type="Proteomes" id="UP001589747">
    <property type="component" value="Unassembled WGS sequence"/>
</dbReference>
<dbReference type="PANTHER" id="PTHR18964">
    <property type="entry name" value="ROK (REPRESSOR, ORF, KINASE) FAMILY"/>
    <property type="match status" value="1"/>
</dbReference>
<dbReference type="InterPro" id="IPR043129">
    <property type="entry name" value="ATPase_NBD"/>
</dbReference>
<proteinExistence type="inferred from homology"/>
<evidence type="ECO:0000313" key="2">
    <source>
        <dbReference type="EMBL" id="MFB9330731.1"/>
    </source>
</evidence>
<evidence type="ECO:0000256" key="1">
    <source>
        <dbReference type="ARBA" id="ARBA00006479"/>
    </source>
</evidence>
<reference evidence="2 3" key="1">
    <citation type="submission" date="2024-09" db="EMBL/GenBank/DDBJ databases">
        <authorList>
            <person name="Sun Q."/>
            <person name="Mori K."/>
        </authorList>
    </citation>
    <scope>NUCLEOTIDE SEQUENCE [LARGE SCALE GENOMIC DNA]</scope>
    <source>
        <strain evidence="2 3">TISTR 2452</strain>
    </source>
</reference>
<dbReference type="InterPro" id="IPR000600">
    <property type="entry name" value="ROK"/>
</dbReference>
<comment type="caution">
    <text evidence="2">The sequence shown here is derived from an EMBL/GenBank/DDBJ whole genome shotgun (WGS) entry which is preliminary data.</text>
</comment>
<evidence type="ECO:0000313" key="3">
    <source>
        <dbReference type="Proteomes" id="UP001589747"/>
    </source>
</evidence>
<dbReference type="Pfam" id="PF00480">
    <property type="entry name" value="ROK"/>
    <property type="match status" value="1"/>
</dbReference>
<keyword evidence="3" id="KW-1185">Reference proteome</keyword>
<gene>
    <name evidence="2" type="ORF">ACFFSY_32725</name>
</gene>
<dbReference type="PANTHER" id="PTHR18964:SF173">
    <property type="entry name" value="GLUCOKINASE"/>
    <property type="match status" value="1"/>
</dbReference>
<dbReference type="SUPFAM" id="SSF53067">
    <property type="entry name" value="Actin-like ATPase domain"/>
    <property type="match status" value="1"/>
</dbReference>
<dbReference type="Gene3D" id="3.30.420.40">
    <property type="match status" value="2"/>
</dbReference>
<accession>A0ABV5L1P6</accession>